<reference evidence="1" key="1">
    <citation type="journal article" date="2021" name="Proc. Natl. Acad. Sci. U.S.A.">
        <title>A Catalog of Tens of Thousands of Viruses from Human Metagenomes Reveals Hidden Associations with Chronic Diseases.</title>
        <authorList>
            <person name="Tisza M.J."/>
            <person name="Buck C.B."/>
        </authorList>
    </citation>
    <scope>NUCLEOTIDE SEQUENCE</scope>
    <source>
        <strain evidence="1">CtQkH10</strain>
    </source>
</reference>
<proteinExistence type="predicted"/>
<dbReference type="EMBL" id="BK015331">
    <property type="protein sequence ID" value="DAE01779.1"/>
    <property type="molecule type" value="Genomic_DNA"/>
</dbReference>
<accession>A0A8S5P5S1</accession>
<organism evidence="1">
    <name type="scientific">Siphoviridae sp. ctQkH10</name>
    <dbReference type="NCBI Taxonomy" id="2825494"/>
    <lineage>
        <taxon>Viruses</taxon>
        <taxon>Duplodnaviria</taxon>
        <taxon>Heunggongvirae</taxon>
        <taxon>Uroviricota</taxon>
        <taxon>Caudoviricetes</taxon>
    </lineage>
</organism>
<protein>
    <submittedName>
        <fullName evidence="1">Major capsid protein</fullName>
    </submittedName>
</protein>
<evidence type="ECO:0000313" key="1">
    <source>
        <dbReference type="EMBL" id="DAE01779.1"/>
    </source>
</evidence>
<sequence length="288" mass="31700">MAHANQERWASYVDVKLRNTLVTRDNLIFNSRYEGDPTSGKVKIPVRDTEVAVKEYDKAKGVDADVGTTTYLDLNIDHDEAVNELIDGYDADSVPDDIVAERLDSAGYSLALSIDKKSIDALESAAGATISATKTAATEANAYKLALEAKRVLGRKGVPNEGRFLIASPEYLEVLMQDEHFIKQGDLSQEMVQQGVVGRIAGFNVFESNNMDYESTTRVSSKKTTTEFIAGHPNWCHRVMEWQTAVHLQDLSGSGKYIGASAVQGRKVYGLKVSKPQTLYIKRTETAT</sequence>
<name>A0A8S5P5S1_9CAUD</name>